<feature type="region of interest" description="Disordered" evidence="2">
    <location>
        <begin position="325"/>
        <end position="354"/>
    </location>
</feature>
<keyword evidence="5" id="KW-1185">Reference proteome</keyword>
<dbReference type="PANTHER" id="PTHR21540">
    <property type="entry name" value="RING FINGER AND SWIM DOMAIN-CONTAINING PROTEIN 2"/>
    <property type="match status" value="1"/>
</dbReference>
<keyword evidence="1" id="KW-0863">Zinc-finger</keyword>
<gene>
    <name evidence="4" type="ORF">CC86DRAFT_393528</name>
</gene>
<dbReference type="GO" id="GO:0008270">
    <property type="term" value="F:zinc ion binding"/>
    <property type="evidence" value="ECO:0007669"/>
    <property type="project" value="UniProtKB-KW"/>
</dbReference>
<organism evidence="4 5">
    <name type="scientific">Ophiobolus disseminans</name>
    <dbReference type="NCBI Taxonomy" id="1469910"/>
    <lineage>
        <taxon>Eukaryota</taxon>
        <taxon>Fungi</taxon>
        <taxon>Dikarya</taxon>
        <taxon>Ascomycota</taxon>
        <taxon>Pezizomycotina</taxon>
        <taxon>Dothideomycetes</taxon>
        <taxon>Pleosporomycetidae</taxon>
        <taxon>Pleosporales</taxon>
        <taxon>Pleosporineae</taxon>
        <taxon>Phaeosphaeriaceae</taxon>
        <taxon>Ophiobolus</taxon>
    </lineage>
</organism>
<dbReference type="InterPro" id="IPR013083">
    <property type="entry name" value="Znf_RING/FYVE/PHD"/>
</dbReference>
<dbReference type="GO" id="GO:0061630">
    <property type="term" value="F:ubiquitin protein ligase activity"/>
    <property type="evidence" value="ECO:0007669"/>
    <property type="project" value="InterPro"/>
</dbReference>
<dbReference type="Pfam" id="PF13639">
    <property type="entry name" value="zf-RING_2"/>
    <property type="match status" value="1"/>
</dbReference>
<sequence>MTITKTRGAMKKLGPISLGSKVVRFQVHNVDRRFTVHEDLICRTSAYFKNQLQKNRKPLHQDPSMEECCVCQDELDPIIADITYCITCGQNVHNSCIEKWKRTSNQPSGDRQPATCPMCRAHWKLEPLLLKNLIIDAVLDAEAIQIYLDWLYSSNVRISDNIDRASDDFNVKLLKCWAVAEAVEDVSFRDAIVTTFFVESGSNLGKESIKWAFTDGYGGEEIEDFIIQVFMSSMKPGWFRKESAAWPDLFVRKLADRAFAEMDEKRSYVKIREEWMEYVEKKEEEEAQVETTAGKKKRLAVDKKSTLSDDDFSWLEYEEVKSKKTAQPSKSRRHVGGAQSSGYQIPVERRTEQGQAKVKQAGQFLSDQALRVMRVRRLV</sequence>
<reference evidence="4" key="1">
    <citation type="journal article" date="2020" name="Stud. Mycol.">
        <title>101 Dothideomycetes genomes: a test case for predicting lifestyles and emergence of pathogens.</title>
        <authorList>
            <person name="Haridas S."/>
            <person name="Albert R."/>
            <person name="Binder M."/>
            <person name="Bloem J."/>
            <person name="Labutti K."/>
            <person name="Salamov A."/>
            <person name="Andreopoulos B."/>
            <person name="Baker S."/>
            <person name="Barry K."/>
            <person name="Bills G."/>
            <person name="Bluhm B."/>
            <person name="Cannon C."/>
            <person name="Castanera R."/>
            <person name="Culley D."/>
            <person name="Daum C."/>
            <person name="Ezra D."/>
            <person name="Gonzalez J."/>
            <person name="Henrissat B."/>
            <person name="Kuo A."/>
            <person name="Liang C."/>
            <person name="Lipzen A."/>
            <person name="Lutzoni F."/>
            <person name="Magnuson J."/>
            <person name="Mondo S."/>
            <person name="Nolan M."/>
            <person name="Ohm R."/>
            <person name="Pangilinan J."/>
            <person name="Park H.-J."/>
            <person name="Ramirez L."/>
            <person name="Alfaro M."/>
            <person name="Sun H."/>
            <person name="Tritt A."/>
            <person name="Yoshinaga Y."/>
            <person name="Zwiers L.-H."/>
            <person name="Turgeon B."/>
            <person name="Goodwin S."/>
            <person name="Spatafora J."/>
            <person name="Crous P."/>
            <person name="Grigoriev I."/>
        </authorList>
    </citation>
    <scope>NUCLEOTIDE SEQUENCE</scope>
    <source>
        <strain evidence="4">CBS 113818</strain>
    </source>
</reference>
<keyword evidence="1" id="KW-0862">Zinc</keyword>
<keyword evidence="1" id="KW-0479">Metal-binding</keyword>
<dbReference type="OrthoDB" id="2122982at2759"/>
<evidence type="ECO:0000256" key="2">
    <source>
        <dbReference type="SAM" id="MobiDB-lite"/>
    </source>
</evidence>
<accession>A0A6A7A288</accession>
<dbReference type="Gene3D" id="3.30.40.10">
    <property type="entry name" value="Zinc/RING finger domain, C3HC4 (zinc finger)"/>
    <property type="match status" value="1"/>
</dbReference>
<dbReference type="InterPro" id="IPR001841">
    <property type="entry name" value="Znf_RING"/>
</dbReference>
<evidence type="ECO:0000259" key="3">
    <source>
        <dbReference type="PROSITE" id="PS50089"/>
    </source>
</evidence>
<dbReference type="AlphaFoldDB" id="A0A6A7A288"/>
<dbReference type="Proteomes" id="UP000799424">
    <property type="component" value="Unassembled WGS sequence"/>
</dbReference>
<evidence type="ECO:0000256" key="1">
    <source>
        <dbReference type="PROSITE-ProRule" id="PRU00175"/>
    </source>
</evidence>
<dbReference type="InterPro" id="IPR039903">
    <property type="entry name" value="Zswim2"/>
</dbReference>
<feature type="domain" description="RING-type" evidence="3">
    <location>
        <begin position="68"/>
        <end position="120"/>
    </location>
</feature>
<evidence type="ECO:0000313" key="5">
    <source>
        <dbReference type="Proteomes" id="UP000799424"/>
    </source>
</evidence>
<dbReference type="SUPFAM" id="SSF57850">
    <property type="entry name" value="RING/U-box"/>
    <property type="match status" value="1"/>
</dbReference>
<protein>
    <recommendedName>
        <fullName evidence="3">RING-type domain-containing protein</fullName>
    </recommendedName>
</protein>
<proteinExistence type="predicted"/>
<evidence type="ECO:0000313" key="4">
    <source>
        <dbReference type="EMBL" id="KAF2827381.1"/>
    </source>
</evidence>
<dbReference type="PROSITE" id="PS50089">
    <property type="entry name" value="ZF_RING_2"/>
    <property type="match status" value="1"/>
</dbReference>
<name>A0A6A7A288_9PLEO</name>
<dbReference type="PANTHER" id="PTHR21540:SF0">
    <property type="entry name" value="PHD FAMILY PROTEIN"/>
    <property type="match status" value="1"/>
</dbReference>
<dbReference type="EMBL" id="MU006224">
    <property type="protein sequence ID" value="KAF2827381.1"/>
    <property type="molecule type" value="Genomic_DNA"/>
</dbReference>